<dbReference type="InterPro" id="IPR029033">
    <property type="entry name" value="His_PPase_superfam"/>
</dbReference>
<dbReference type="CDD" id="cd07067">
    <property type="entry name" value="HP_PGM_like"/>
    <property type="match status" value="1"/>
</dbReference>
<sequence length="171" mass="18123">MSDAFTLVVLRHAKAERADGGDDHLRPLALQGRKQASRLGAHLSEAGLRPDVVLCSSALRTRQTWELARTGLGADPTVQVRDDLYAASPTDLLAAVREVDPEASVVLVVGHEPSVSALAAHLAGEGSDSAALAQVRAGVPTATYSVLRSPEPWTTWVRDSAVLNGVYRPEV</sequence>
<dbReference type="Pfam" id="PF00300">
    <property type="entry name" value="His_Phos_1"/>
    <property type="match status" value="1"/>
</dbReference>
<keyword evidence="2" id="KW-1185">Reference proteome</keyword>
<accession>A0A1I2F0P3</accession>
<proteinExistence type="predicted"/>
<dbReference type="Proteomes" id="UP000198520">
    <property type="component" value="Unassembled WGS sequence"/>
</dbReference>
<dbReference type="RefSeq" id="WP_093375874.1">
    <property type="nucleotide sequence ID" value="NZ_BNAN01000002.1"/>
</dbReference>
<dbReference type="AlphaFoldDB" id="A0A1I2F0P3"/>
<dbReference type="Gene3D" id="3.40.50.1240">
    <property type="entry name" value="Phosphoglycerate mutase-like"/>
    <property type="match status" value="1"/>
</dbReference>
<dbReference type="SMART" id="SM00855">
    <property type="entry name" value="PGAM"/>
    <property type="match status" value="1"/>
</dbReference>
<evidence type="ECO:0000313" key="1">
    <source>
        <dbReference type="EMBL" id="SFE98553.1"/>
    </source>
</evidence>
<dbReference type="STRING" id="285351.SAMN04488035_1043"/>
<dbReference type="InterPro" id="IPR013078">
    <property type="entry name" value="His_Pase_superF_clade-1"/>
</dbReference>
<dbReference type="EMBL" id="FONZ01000002">
    <property type="protein sequence ID" value="SFE98553.1"/>
    <property type="molecule type" value="Genomic_DNA"/>
</dbReference>
<gene>
    <name evidence="1" type="ORF">SAMN04488035_1043</name>
</gene>
<organism evidence="1 2">
    <name type="scientific">Flavimobilis marinus</name>
    <dbReference type="NCBI Taxonomy" id="285351"/>
    <lineage>
        <taxon>Bacteria</taxon>
        <taxon>Bacillati</taxon>
        <taxon>Actinomycetota</taxon>
        <taxon>Actinomycetes</taxon>
        <taxon>Micrococcales</taxon>
        <taxon>Jonesiaceae</taxon>
        <taxon>Flavimobilis</taxon>
    </lineage>
</organism>
<evidence type="ECO:0000313" key="2">
    <source>
        <dbReference type="Proteomes" id="UP000198520"/>
    </source>
</evidence>
<dbReference type="PANTHER" id="PTHR47623">
    <property type="entry name" value="OS09G0287300 PROTEIN"/>
    <property type="match status" value="1"/>
</dbReference>
<dbReference type="SUPFAM" id="SSF53254">
    <property type="entry name" value="Phosphoglycerate mutase-like"/>
    <property type="match status" value="1"/>
</dbReference>
<reference evidence="2" key="1">
    <citation type="submission" date="2016-10" db="EMBL/GenBank/DDBJ databases">
        <authorList>
            <person name="Varghese N."/>
            <person name="Submissions S."/>
        </authorList>
    </citation>
    <scope>NUCLEOTIDE SEQUENCE [LARGE SCALE GENOMIC DNA]</scope>
    <source>
        <strain evidence="2">DSM 19083</strain>
    </source>
</reference>
<name>A0A1I2F0P3_9MICO</name>
<dbReference type="OrthoDB" id="9810154at2"/>
<protein>
    <submittedName>
        <fullName evidence="1">Phosphohistidine phosphatase</fullName>
    </submittedName>
</protein>
<dbReference type="PANTHER" id="PTHR47623:SF1">
    <property type="entry name" value="OS09G0287300 PROTEIN"/>
    <property type="match status" value="1"/>
</dbReference>